<evidence type="ECO:0000256" key="9">
    <source>
        <dbReference type="ARBA" id="ARBA00022837"/>
    </source>
</evidence>
<evidence type="ECO:0000256" key="12">
    <source>
        <dbReference type="ARBA" id="ARBA00023136"/>
    </source>
</evidence>
<accession>A0A5K1K8J2</accession>
<feature type="compositionally biased region" description="Low complexity" evidence="14">
    <location>
        <begin position="133"/>
        <end position="144"/>
    </location>
</feature>
<comment type="subcellular location">
    <subcellularLocation>
        <location evidence="1">Endoplasmic reticulum membrane</location>
        <topology evidence="1">Single-pass type I membrane protein</topology>
    </subcellularLocation>
</comment>
<feature type="region of interest" description="Disordered" evidence="14">
    <location>
        <begin position="108"/>
        <end position="186"/>
    </location>
</feature>
<evidence type="ECO:0000256" key="7">
    <source>
        <dbReference type="ARBA" id="ARBA00022729"/>
    </source>
</evidence>
<feature type="transmembrane region" description="Helical" evidence="15">
    <location>
        <begin position="6"/>
        <end position="25"/>
    </location>
</feature>
<keyword evidence="12 15" id="KW-0472">Membrane</keyword>
<evidence type="ECO:0000256" key="3">
    <source>
        <dbReference type="ARBA" id="ARBA00016584"/>
    </source>
</evidence>
<dbReference type="GO" id="GO:2001256">
    <property type="term" value="P:regulation of store-operated calcium entry"/>
    <property type="evidence" value="ECO:0007669"/>
    <property type="project" value="InterPro"/>
</dbReference>
<evidence type="ECO:0000256" key="6">
    <source>
        <dbReference type="ARBA" id="ARBA00022692"/>
    </source>
</evidence>
<keyword evidence="6 15" id="KW-0812">Transmembrane</keyword>
<keyword evidence="5" id="KW-0109">Calcium transport</keyword>
<evidence type="ECO:0000256" key="10">
    <source>
        <dbReference type="ARBA" id="ARBA00022989"/>
    </source>
</evidence>
<evidence type="ECO:0000256" key="2">
    <source>
        <dbReference type="ARBA" id="ARBA00006833"/>
    </source>
</evidence>
<dbReference type="InterPro" id="IPR009567">
    <property type="entry name" value="SARAF"/>
</dbReference>
<dbReference type="GO" id="GO:0006816">
    <property type="term" value="P:calcium ion transport"/>
    <property type="evidence" value="ECO:0007669"/>
    <property type="project" value="UniProtKB-KW"/>
</dbReference>
<keyword evidence="4" id="KW-0813">Transport</keyword>
<evidence type="ECO:0000256" key="13">
    <source>
        <dbReference type="ARBA" id="ARBA00031116"/>
    </source>
</evidence>
<protein>
    <recommendedName>
        <fullName evidence="3">Store-operated calcium entry-associated regulatory factor</fullName>
    </recommendedName>
    <alternativeName>
        <fullName evidence="13">Transmembrane protein 66</fullName>
    </alternativeName>
</protein>
<sequence length="186" mass="20098">MDDPISFFFILLWIFVLGLIIYSAFKSCFASRPRTNSRPTPRPPPRTPGSGWFSGGGGGPQPDHHDAPPPYTKYPSGSGAADAGGWRPGFWSGAALGYLGNQLLNRRNEQQQQQQPGLFGRPQGMYDWEAPRSRSGPATSSSSWFGGGSSYGSSRRPGFDDDNRGEGPSNLGRMRRSTGLGGTNVR</sequence>
<organism evidence="16">
    <name type="scientific">Ganoderma boninense</name>
    <dbReference type="NCBI Taxonomy" id="34458"/>
    <lineage>
        <taxon>Eukaryota</taxon>
        <taxon>Fungi</taxon>
        <taxon>Dikarya</taxon>
        <taxon>Basidiomycota</taxon>
        <taxon>Agaricomycotina</taxon>
        <taxon>Agaricomycetes</taxon>
        <taxon>Polyporales</taxon>
        <taxon>Polyporaceae</taxon>
        <taxon>Ganoderma</taxon>
    </lineage>
</organism>
<feature type="region of interest" description="Disordered" evidence="14">
    <location>
        <begin position="31"/>
        <end position="79"/>
    </location>
</feature>
<evidence type="ECO:0000256" key="11">
    <source>
        <dbReference type="ARBA" id="ARBA00023065"/>
    </source>
</evidence>
<dbReference type="GO" id="GO:0005789">
    <property type="term" value="C:endoplasmic reticulum membrane"/>
    <property type="evidence" value="ECO:0007669"/>
    <property type="project" value="UniProtKB-SubCell"/>
</dbReference>
<feature type="compositionally biased region" description="Low complexity" evidence="14">
    <location>
        <begin position="108"/>
        <end position="124"/>
    </location>
</feature>
<reference evidence="16" key="1">
    <citation type="submission" date="2019-10" db="EMBL/GenBank/DDBJ databases">
        <authorList>
            <person name="Nor Muhammad N."/>
        </authorList>
    </citation>
    <scope>NUCLEOTIDE SEQUENCE</scope>
</reference>
<dbReference type="EMBL" id="LR730342">
    <property type="protein sequence ID" value="VWP02595.1"/>
    <property type="molecule type" value="Genomic_DNA"/>
</dbReference>
<name>A0A5K1K8J2_9APHY</name>
<evidence type="ECO:0000256" key="4">
    <source>
        <dbReference type="ARBA" id="ARBA00022448"/>
    </source>
</evidence>
<evidence type="ECO:0000313" key="16">
    <source>
        <dbReference type="EMBL" id="VWP02595.1"/>
    </source>
</evidence>
<dbReference type="Pfam" id="PF06682">
    <property type="entry name" value="SARAF"/>
    <property type="match status" value="1"/>
</dbReference>
<evidence type="ECO:0000256" key="8">
    <source>
        <dbReference type="ARBA" id="ARBA00022824"/>
    </source>
</evidence>
<dbReference type="PANTHER" id="PTHR15929">
    <property type="entry name" value="STORE-OPERATED CALCIUM ENTRY-ASSOCIATED REGULATORY FACTOR"/>
    <property type="match status" value="1"/>
</dbReference>
<evidence type="ECO:0000256" key="14">
    <source>
        <dbReference type="SAM" id="MobiDB-lite"/>
    </source>
</evidence>
<keyword evidence="10 15" id="KW-1133">Transmembrane helix</keyword>
<gene>
    <name evidence="16" type="primary">I1REJ1</name>
</gene>
<dbReference type="PANTHER" id="PTHR15929:SF0">
    <property type="entry name" value="STORE-OPERATED CALCIUM ENTRY-ASSOCIATED REGULATORY FACTOR"/>
    <property type="match status" value="1"/>
</dbReference>
<proteinExistence type="inferred from homology"/>
<comment type="similarity">
    <text evidence="2">Belongs to the SARAF family.</text>
</comment>
<keyword evidence="9" id="KW-0106">Calcium</keyword>
<evidence type="ECO:0000256" key="1">
    <source>
        <dbReference type="ARBA" id="ARBA00004115"/>
    </source>
</evidence>
<evidence type="ECO:0000256" key="5">
    <source>
        <dbReference type="ARBA" id="ARBA00022568"/>
    </source>
</evidence>
<keyword evidence="11" id="KW-0406">Ion transport</keyword>
<keyword evidence="8" id="KW-0256">Endoplasmic reticulum</keyword>
<evidence type="ECO:0000256" key="15">
    <source>
        <dbReference type="SAM" id="Phobius"/>
    </source>
</evidence>
<dbReference type="AlphaFoldDB" id="A0A5K1K8J2"/>
<keyword evidence="7" id="KW-0732">Signal</keyword>